<dbReference type="CDD" id="cd05483">
    <property type="entry name" value="retropepsin_like_bacteria"/>
    <property type="match status" value="1"/>
</dbReference>
<dbReference type="SUPFAM" id="SSF50630">
    <property type="entry name" value="Acid proteases"/>
    <property type="match status" value="2"/>
</dbReference>
<keyword evidence="4" id="KW-1185">Reference proteome</keyword>
<evidence type="ECO:0000256" key="1">
    <source>
        <dbReference type="ARBA" id="ARBA00022801"/>
    </source>
</evidence>
<dbReference type="InterPro" id="IPR001995">
    <property type="entry name" value="Peptidase_A2_cat"/>
</dbReference>
<accession>A0A2P2E8H3</accession>
<keyword evidence="1" id="KW-0378">Hydrolase</keyword>
<organism evidence="3 4">
    <name type="scientific">Candidatus Phycosocius bacilliformis</name>
    <dbReference type="NCBI Taxonomy" id="1445552"/>
    <lineage>
        <taxon>Bacteria</taxon>
        <taxon>Pseudomonadati</taxon>
        <taxon>Pseudomonadota</taxon>
        <taxon>Alphaproteobacteria</taxon>
        <taxon>Caulobacterales</taxon>
        <taxon>Caulobacterales incertae sedis</taxon>
        <taxon>Candidatus Phycosocius</taxon>
    </lineage>
</organism>
<gene>
    <name evidence="3" type="ORF">PbB2_01036</name>
</gene>
<evidence type="ECO:0000313" key="4">
    <source>
        <dbReference type="Proteomes" id="UP000245086"/>
    </source>
</evidence>
<proteinExistence type="predicted"/>
<dbReference type="EMBL" id="BFBR01000002">
    <property type="protein sequence ID" value="GBF57370.1"/>
    <property type="molecule type" value="Genomic_DNA"/>
</dbReference>
<dbReference type="AlphaFoldDB" id="A0A2P2E8H3"/>
<protein>
    <recommendedName>
        <fullName evidence="2">Peptidase A2 domain-containing protein</fullName>
    </recommendedName>
</protein>
<dbReference type="Pfam" id="PF13650">
    <property type="entry name" value="Asp_protease_2"/>
    <property type="match status" value="1"/>
</dbReference>
<dbReference type="GO" id="GO:0006508">
    <property type="term" value="P:proteolysis"/>
    <property type="evidence" value="ECO:0007669"/>
    <property type="project" value="InterPro"/>
</dbReference>
<dbReference type="Gene3D" id="2.40.70.10">
    <property type="entry name" value="Acid Proteases"/>
    <property type="match status" value="2"/>
</dbReference>
<sequence>MSKLDKSRCDASPVWARRAVLGGFGGALIAGGFDSTLAQALEAPPNQVDSVTVTGQTPIVTLQTWVDVYGRPTADVRLNGQGPYKFVVDTGSNTSVLSPRVADTLKLPELPRRMVHGVTGSSEARFARLDRIETGRSVSENLRVAVMDAPALDKLDGILGMDMFDSRRVRFNFTRKTVELEPAGTRRTKRLPITTDIRLRHGLLIEADGKVASVRARCVLDTGGDTTIINMALLNALSDRARRRRRPEENPVILGVTNQQLNGVWANMPEISMLGVVASRLTVVAADAPVFKLWGLDSTPAMLVGMDVLSRAETLVVDYRRRQVELQLLASLVGSDGMGNRG</sequence>
<dbReference type="Proteomes" id="UP000245086">
    <property type="component" value="Unassembled WGS sequence"/>
</dbReference>
<feature type="domain" description="Peptidase A2" evidence="2">
    <location>
        <begin position="84"/>
        <end position="163"/>
    </location>
</feature>
<evidence type="ECO:0000313" key="3">
    <source>
        <dbReference type="EMBL" id="GBF57370.1"/>
    </source>
</evidence>
<dbReference type="GO" id="GO:0004190">
    <property type="term" value="F:aspartic-type endopeptidase activity"/>
    <property type="evidence" value="ECO:0007669"/>
    <property type="project" value="InterPro"/>
</dbReference>
<dbReference type="RefSeq" id="WP_192576178.1">
    <property type="nucleotide sequence ID" value="NZ_BFBR01000002.1"/>
</dbReference>
<name>A0A2P2E8H3_9PROT</name>
<feature type="domain" description="Peptidase A2" evidence="2">
    <location>
        <begin position="216"/>
        <end position="308"/>
    </location>
</feature>
<reference evidence="3 4" key="1">
    <citation type="journal article" date="2018" name="Genome Announc.">
        <title>Draft Genome Sequence of "Candidatus Phycosocius bacilliformis," an Alphaproteobacterial Ectosymbiont of the Hydrocarbon-Producing Green Alga Botryococcus braunii.</title>
        <authorList>
            <person name="Tanabe Y."/>
            <person name="Yamaguchi H."/>
            <person name="Watanabe M.M."/>
        </authorList>
    </citation>
    <scope>NUCLEOTIDE SEQUENCE [LARGE SCALE GENOMIC DNA]</scope>
    <source>
        <strain evidence="3 4">BOTRYCO-2</strain>
    </source>
</reference>
<evidence type="ECO:0000259" key="2">
    <source>
        <dbReference type="PROSITE" id="PS50175"/>
    </source>
</evidence>
<comment type="caution">
    <text evidence="3">The sequence shown here is derived from an EMBL/GenBank/DDBJ whole genome shotgun (WGS) entry which is preliminary data.</text>
</comment>
<dbReference type="InterPro" id="IPR021109">
    <property type="entry name" value="Peptidase_aspartic_dom_sf"/>
</dbReference>
<dbReference type="InterPro" id="IPR034122">
    <property type="entry name" value="Retropepsin-like_bacterial"/>
</dbReference>
<dbReference type="PROSITE" id="PS50175">
    <property type="entry name" value="ASP_PROT_RETROV"/>
    <property type="match status" value="2"/>
</dbReference>